<protein>
    <submittedName>
        <fullName evidence="1">Uncharacterized protein</fullName>
    </submittedName>
</protein>
<sequence length="122" mass="14537">MTREEFTERVGLNVSDGIFEVWNGVYMSSDKDKDEFCKPFATKKGHLDLSRSMVIEIAELKKKIRVQKESYDRQVELATSYQDKYYAEKAKHDEFYKKYAEECEKRYALERKLEQIMNLINA</sequence>
<proteinExistence type="predicted"/>
<comment type="caution">
    <text evidence="1">The sequence shown here is derived from an EMBL/GenBank/DDBJ whole genome shotgun (WGS) entry which is preliminary data.</text>
</comment>
<evidence type="ECO:0000313" key="1">
    <source>
        <dbReference type="EMBL" id="KAA2381290.1"/>
    </source>
</evidence>
<name>A0A5B3H684_9BACT</name>
<dbReference type="GeneID" id="73803027"/>
<reference evidence="1 2" key="1">
    <citation type="journal article" date="2019" name="Nat. Med.">
        <title>A library of human gut bacterial isolates paired with longitudinal multiomics data enables mechanistic microbiome research.</title>
        <authorList>
            <person name="Poyet M."/>
            <person name="Groussin M."/>
            <person name="Gibbons S.M."/>
            <person name="Avila-Pacheco J."/>
            <person name="Jiang X."/>
            <person name="Kearney S.M."/>
            <person name="Perrotta A.R."/>
            <person name="Berdy B."/>
            <person name="Zhao S."/>
            <person name="Lieberman T.D."/>
            <person name="Swanson P.K."/>
            <person name="Smith M."/>
            <person name="Roesemann S."/>
            <person name="Alexander J.E."/>
            <person name="Rich S.A."/>
            <person name="Livny J."/>
            <person name="Vlamakis H."/>
            <person name="Clish C."/>
            <person name="Bullock K."/>
            <person name="Deik A."/>
            <person name="Scott J."/>
            <person name="Pierce K.A."/>
            <person name="Xavier R.J."/>
            <person name="Alm E.J."/>
        </authorList>
    </citation>
    <scope>NUCLEOTIDE SEQUENCE [LARGE SCALE GENOMIC DNA]</scope>
    <source>
        <strain evidence="1 2">BIOML-A266</strain>
    </source>
</reference>
<evidence type="ECO:0000313" key="2">
    <source>
        <dbReference type="Proteomes" id="UP000322940"/>
    </source>
</evidence>
<accession>A0A5B3H684</accession>
<dbReference type="Proteomes" id="UP000322940">
    <property type="component" value="Unassembled WGS sequence"/>
</dbReference>
<dbReference type="AlphaFoldDB" id="A0A5B3H684"/>
<gene>
    <name evidence="1" type="ORF">F2Y10_02055</name>
</gene>
<dbReference type="RefSeq" id="WP_004328689.1">
    <property type="nucleotide sequence ID" value="NZ_JADMQE010000005.1"/>
</dbReference>
<dbReference type="EMBL" id="VVXH01000001">
    <property type="protein sequence ID" value="KAA2381290.1"/>
    <property type="molecule type" value="Genomic_DNA"/>
</dbReference>
<organism evidence="1 2">
    <name type="scientific">Alistipes onderdonkii</name>
    <dbReference type="NCBI Taxonomy" id="328813"/>
    <lineage>
        <taxon>Bacteria</taxon>
        <taxon>Pseudomonadati</taxon>
        <taxon>Bacteroidota</taxon>
        <taxon>Bacteroidia</taxon>
        <taxon>Bacteroidales</taxon>
        <taxon>Rikenellaceae</taxon>
        <taxon>Alistipes</taxon>
    </lineage>
</organism>